<reference evidence="1 2" key="1">
    <citation type="journal article" date="2019" name="Commun. Biol.">
        <title>The bagworm genome reveals a unique fibroin gene that provides high tensile strength.</title>
        <authorList>
            <person name="Kono N."/>
            <person name="Nakamura H."/>
            <person name="Ohtoshi R."/>
            <person name="Tomita M."/>
            <person name="Numata K."/>
            <person name="Arakawa K."/>
        </authorList>
    </citation>
    <scope>NUCLEOTIDE SEQUENCE [LARGE SCALE GENOMIC DNA]</scope>
</reference>
<dbReference type="Proteomes" id="UP000299102">
    <property type="component" value="Unassembled WGS sequence"/>
</dbReference>
<evidence type="ECO:0000313" key="1">
    <source>
        <dbReference type="EMBL" id="GBP17557.1"/>
    </source>
</evidence>
<dbReference type="STRING" id="151549.A0A4C1TU76"/>
<organism evidence="1 2">
    <name type="scientific">Eumeta variegata</name>
    <name type="common">Bagworm moth</name>
    <name type="synonym">Eumeta japonica</name>
    <dbReference type="NCBI Taxonomy" id="151549"/>
    <lineage>
        <taxon>Eukaryota</taxon>
        <taxon>Metazoa</taxon>
        <taxon>Ecdysozoa</taxon>
        <taxon>Arthropoda</taxon>
        <taxon>Hexapoda</taxon>
        <taxon>Insecta</taxon>
        <taxon>Pterygota</taxon>
        <taxon>Neoptera</taxon>
        <taxon>Endopterygota</taxon>
        <taxon>Lepidoptera</taxon>
        <taxon>Glossata</taxon>
        <taxon>Ditrysia</taxon>
        <taxon>Tineoidea</taxon>
        <taxon>Psychidae</taxon>
        <taxon>Oiketicinae</taxon>
        <taxon>Eumeta</taxon>
    </lineage>
</organism>
<dbReference type="AlphaFoldDB" id="A0A4C1TU76"/>
<dbReference type="OrthoDB" id="8194504at2759"/>
<accession>A0A4C1TU76</accession>
<keyword evidence="2" id="KW-1185">Reference proteome</keyword>
<name>A0A4C1TU76_EUMVA</name>
<proteinExistence type="predicted"/>
<dbReference type="EMBL" id="BGZK01000088">
    <property type="protein sequence ID" value="GBP17557.1"/>
    <property type="molecule type" value="Genomic_DNA"/>
</dbReference>
<gene>
    <name evidence="1" type="ORF">EVAR_12267_1</name>
</gene>
<sequence>MAPHFPSSELYNPTALASHGHAHEILQHQDSAAQQSQSSPTLHLVNVTRAAERWDGKSRLMQLLKPVMDSVKTIMDPIIDAFGIPATYRGMQSDISATPSKIDETDNNPDSFPEAAKVVKLRQILVAQPRTTASSNVLWTIARYFRNLFGIPRLPTLGPDHSLNRPMHAPAYRSTAHFKPASTPYGPMSA</sequence>
<protein>
    <submittedName>
        <fullName evidence="1">Uncharacterized protein</fullName>
    </submittedName>
</protein>
<comment type="caution">
    <text evidence="1">The sequence shown here is derived from an EMBL/GenBank/DDBJ whole genome shotgun (WGS) entry which is preliminary data.</text>
</comment>
<evidence type="ECO:0000313" key="2">
    <source>
        <dbReference type="Proteomes" id="UP000299102"/>
    </source>
</evidence>